<gene>
    <name evidence="2" type="ORF">EV192_1011038</name>
</gene>
<evidence type="ECO:0000313" key="2">
    <source>
        <dbReference type="EMBL" id="TCO65250.1"/>
    </source>
</evidence>
<reference evidence="2 3" key="1">
    <citation type="submission" date="2019-03" db="EMBL/GenBank/DDBJ databases">
        <title>Genomic Encyclopedia of Type Strains, Phase IV (KMG-IV): sequencing the most valuable type-strain genomes for metagenomic binning, comparative biology and taxonomic classification.</title>
        <authorList>
            <person name="Goeker M."/>
        </authorList>
    </citation>
    <scope>NUCLEOTIDE SEQUENCE [LARGE SCALE GENOMIC DNA]</scope>
    <source>
        <strain evidence="2 3">DSM 45934</strain>
    </source>
</reference>
<dbReference type="Proteomes" id="UP000295680">
    <property type="component" value="Unassembled WGS sequence"/>
</dbReference>
<evidence type="ECO:0000313" key="3">
    <source>
        <dbReference type="Proteomes" id="UP000295680"/>
    </source>
</evidence>
<evidence type="ECO:0000256" key="1">
    <source>
        <dbReference type="SAM" id="Phobius"/>
    </source>
</evidence>
<name>A0A4V2S8U6_9PSEU</name>
<keyword evidence="1" id="KW-0472">Membrane</keyword>
<dbReference type="RefSeq" id="WP_243726639.1">
    <property type="nucleotide sequence ID" value="NZ_SLWS01000001.1"/>
</dbReference>
<dbReference type="InterPro" id="IPR025323">
    <property type="entry name" value="DUF4229"/>
</dbReference>
<keyword evidence="1" id="KW-0812">Transmembrane</keyword>
<comment type="caution">
    <text evidence="2">The sequence shown here is derived from an EMBL/GenBank/DDBJ whole genome shotgun (WGS) entry which is preliminary data.</text>
</comment>
<dbReference type="Pfam" id="PF14012">
    <property type="entry name" value="DUF4229"/>
    <property type="match status" value="1"/>
</dbReference>
<accession>A0A4V2S8U6</accession>
<dbReference type="AlphaFoldDB" id="A0A4V2S8U6"/>
<dbReference type="EMBL" id="SLWS01000001">
    <property type="protein sequence ID" value="TCO65250.1"/>
    <property type="molecule type" value="Genomic_DNA"/>
</dbReference>
<feature type="transmembrane region" description="Helical" evidence="1">
    <location>
        <begin position="9"/>
        <end position="30"/>
    </location>
</feature>
<feature type="transmembrane region" description="Helical" evidence="1">
    <location>
        <begin position="36"/>
        <end position="56"/>
    </location>
</feature>
<keyword evidence="1" id="KW-1133">Transmembrane helix</keyword>
<sequence>MEARLSRDIVLYTAARLGLVAVVAAVLVLFKIPLLVALAVAVVTAFPLSLLLLRGLNQRVTNAMNERSDARRAERARLRAQLRGEENS</sequence>
<organism evidence="2 3">
    <name type="scientific">Actinocrispum wychmicini</name>
    <dbReference type="NCBI Taxonomy" id="1213861"/>
    <lineage>
        <taxon>Bacteria</taxon>
        <taxon>Bacillati</taxon>
        <taxon>Actinomycetota</taxon>
        <taxon>Actinomycetes</taxon>
        <taxon>Pseudonocardiales</taxon>
        <taxon>Pseudonocardiaceae</taxon>
        <taxon>Actinocrispum</taxon>
    </lineage>
</organism>
<protein>
    <submittedName>
        <fullName evidence="2">Uncharacterized protein DUF4229</fullName>
    </submittedName>
</protein>
<keyword evidence="3" id="KW-1185">Reference proteome</keyword>
<proteinExistence type="predicted"/>